<dbReference type="AlphaFoldDB" id="A0A0S4U0L7"/>
<organism evidence="1">
    <name type="scientific">Ralstonia solanacearum</name>
    <name type="common">Pseudomonas solanacearum</name>
    <dbReference type="NCBI Taxonomy" id="305"/>
    <lineage>
        <taxon>Bacteria</taxon>
        <taxon>Pseudomonadati</taxon>
        <taxon>Pseudomonadota</taxon>
        <taxon>Betaproteobacteria</taxon>
        <taxon>Burkholderiales</taxon>
        <taxon>Burkholderiaceae</taxon>
        <taxon>Ralstonia</taxon>
        <taxon>Ralstonia solanacearum species complex</taxon>
    </lineage>
</organism>
<reference evidence="1" key="1">
    <citation type="submission" date="2015-10" db="EMBL/GenBank/DDBJ databases">
        <authorList>
            <person name="Gilbert D.G."/>
        </authorList>
    </citation>
    <scope>NUCLEOTIDE SEQUENCE</scope>
    <source>
        <strain evidence="1">Phyl III-seqv23</strain>
    </source>
</reference>
<protein>
    <submittedName>
        <fullName evidence="1">Uncharacterized protein</fullName>
    </submittedName>
</protein>
<gene>
    <name evidence="1" type="ORF">RUN39_v1_2300004</name>
</gene>
<sequence length="71" mass="8119">MAPVICPLFFMPMNHKRRSDPPLKISNIERLRSLLLQGVASPPTTPVDANYFDALRERVAKFANRPKQRVT</sequence>
<dbReference type="EMBL" id="LN899819">
    <property type="protein sequence ID" value="CUV15787.1"/>
    <property type="molecule type" value="Genomic_DNA"/>
</dbReference>
<proteinExistence type="predicted"/>
<evidence type="ECO:0000313" key="1">
    <source>
        <dbReference type="EMBL" id="CUV15787.1"/>
    </source>
</evidence>
<accession>A0A0S4U0L7</accession>
<name>A0A0S4U0L7_RALSL</name>